<dbReference type="AlphaFoldDB" id="A0AAX4HC87"/>
<evidence type="ECO:0000256" key="3">
    <source>
        <dbReference type="ARBA" id="ARBA00023274"/>
    </source>
</evidence>
<evidence type="ECO:0000313" key="7">
    <source>
        <dbReference type="Proteomes" id="UP001338582"/>
    </source>
</evidence>
<dbReference type="RefSeq" id="XP_062878573.1">
    <property type="nucleotide sequence ID" value="XM_063022503.1"/>
</dbReference>
<name>A0AAX4HC87_9ASCO</name>
<sequence length="197" mass="22149">MFQLMLQRNGCVARTSIISSVRSFTSGAVRCNDILPSSPKMKTQAWTSGPSDDMDITKKVMGMARKVQEKSLPPIIVEKLLLSLFGNSTTYNPFDFSMTKKVMEENLERKNRNPQAKYKGGKNDVFKKAGIDPRDLYLMPEILSKFLSPTGQILPREVTGCTDQNQKKLGIAIKRARVAGLLSYTGRHGRFMPKRLM</sequence>
<accession>A0AAX4HC87</accession>
<evidence type="ECO:0000256" key="1">
    <source>
        <dbReference type="ARBA" id="ARBA00005589"/>
    </source>
</evidence>
<evidence type="ECO:0000256" key="2">
    <source>
        <dbReference type="ARBA" id="ARBA00022980"/>
    </source>
</evidence>
<keyword evidence="2 5" id="KW-0689">Ribosomal protein</keyword>
<dbReference type="GO" id="GO:0005763">
    <property type="term" value="C:mitochondrial small ribosomal subunit"/>
    <property type="evidence" value="ECO:0007669"/>
    <property type="project" value="TreeGrafter"/>
</dbReference>
<dbReference type="InterPro" id="IPR001648">
    <property type="entry name" value="Ribosomal_bS18"/>
</dbReference>
<dbReference type="GeneID" id="88174603"/>
<dbReference type="Pfam" id="PF01084">
    <property type="entry name" value="Ribosomal_S18"/>
    <property type="match status" value="1"/>
</dbReference>
<organism evidence="6 7">
    <name type="scientific">Australozyma saopauloensis</name>
    <dbReference type="NCBI Taxonomy" id="291208"/>
    <lineage>
        <taxon>Eukaryota</taxon>
        <taxon>Fungi</taxon>
        <taxon>Dikarya</taxon>
        <taxon>Ascomycota</taxon>
        <taxon>Saccharomycotina</taxon>
        <taxon>Pichiomycetes</taxon>
        <taxon>Metschnikowiaceae</taxon>
        <taxon>Australozyma</taxon>
    </lineage>
</organism>
<keyword evidence="3 5" id="KW-0687">Ribonucleoprotein</keyword>
<dbReference type="PANTHER" id="PTHR13479">
    <property type="entry name" value="30S RIBOSOMAL PROTEIN S18"/>
    <property type="match status" value="1"/>
</dbReference>
<dbReference type="GO" id="GO:0003735">
    <property type="term" value="F:structural constituent of ribosome"/>
    <property type="evidence" value="ECO:0007669"/>
    <property type="project" value="InterPro"/>
</dbReference>
<protein>
    <recommendedName>
        <fullName evidence="4">Small ribosomal subunit protein bS18m</fullName>
    </recommendedName>
</protein>
<evidence type="ECO:0000313" key="6">
    <source>
        <dbReference type="EMBL" id="WPK26192.1"/>
    </source>
</evidence>
<comment type="similarity">
    <text evidence="1 5">Belongs to the bacterial ribosomal protein bS18 family.</text>
</comment>
<dbReference type="Proteomes" id="UP001338582">
    <property type="component" value="Chromosome 4"/>
</dbReference>
<dbReference type="PRINTS" id="PR00974">
    <property type="entry name" value="RIBOSOMALS18"/>
</dbReference>
<proteinExistence type="inferred from homology"/>
<dbReference type="InterPro" id="IPR036870">
    <property type="entry name" value="Ribosomal_bS18_sf"/>
</dbReference>
<evidence type="ECO:0000256" key="5">
    <source>
        <dbReference type="RuleBase" id="RU003910"/>
    </source>
</evidence>
<dbReference type="GO" id="GO:0070181">
    <property type="term" value="F:small ribosomal subunit rRNA binding"/>
    <property type="evidence" value="ECO:0007669"/>
    <property type="project" value="TreeGrafter"/>
</dbReference>
<dbReference type="GO" id="GO:0032543">
    <property type="term" value="P:mitochondrial translation"/>
    <property type="evidence" value="ECO:0007669"/>
    <property type="project" value="TreeGrafter"/>
</dbReference>
<dbReference type="KEGG" id="asau:88174603"/>
<gene>
    <name evidence="6" type="ORF">PUMCH_003540</name>
</gene>
<evidence type="ECO:0000256" key="4">
    <source>
        <dbReference type="ARBA" id="ARBA00035264"/>
    </source>
</evidence>
<dbReference type="Gene3D" id="4.10.640.10">
    <property type="entry name" value="Ribosomal protein S18"/>
    <property type="match status" value="1"/>
</dbReference>
<dbReference type="NCBIfam" id="TIGR00165">
    <property type="entry name" value="S18"/>
    <property type="match status" value="1"/>
</dbReference>
<keyword evidence="7" id="KW-1185">Reference proteome</keyword>
<dbReference type="EMBL" id="CP138897">
    <property type="protein sequence ID" value="WPK26192.1"/>
    <property type="molecule type" value="Genomic_DNA"/>
</dbReference>
<dbReference type="SUPFAM" id="SSF46911">
    <property type="entry name" value="Ribosomal protein S18"/>
    <property type="match status" value="1"/>
</dbReference>
<dbReference type="PANTHER" id="PTHR13479:SF40">
    <property type="entry name" value="SMALL RIBOSOMAL SUBUNIT PROTEIN BS18M"/>
    <property type="match status" value="1"/>
</dbReference>
<reference evidence="6 7" key="1">
    <citation type="submission" date="2023-10" db="EMBL/GenBank/DDBJ databases">
        <title>Draft Genome Sequence of Candida saopaulonensis from a very Premature Infant with Sepsis.</title>
        <authorList>
            <person name="Ning Y."/>
            <person name="Dai R."/>
            <person name="Xiao M."/>
            <person name="Xu Y."/>
            <person name="Yan Q."/>
            <person name="Zhang L."/>
        </authorList>
    </citation>
    <scope>NUCLEOTIDE SEQUENCE [LARGE SCALE GENOMIC DNA]</scope>
    <source>
        <strain evidence="6 7">19XY460</strain>
    </source>
</reference>